<dbReference type="Pfam" id="PF02801">
    <property type="entry name" value="Ketoacyl-synt_C"/>
    <property type="match status" value="1"/>
</dbReference>
<dbReference type="SMART" id="SM00825">
    <property type="entry name" value="PKS_KS"/>
    <property type="match status" value="1"/>
</dbReference>
<dbReference type="Gene3D" id="3.40.47.10">
    <property type="match status" value="1"/>
</dbReference>
<organism evidence="2">
    <name type="scientific">marine sediment metagenome</name>
    <dbReference type="NCBI Taxonomy" id="412755"/>
    <lineage>
        <taxon>unclassified sequences</taxon>
        <taxon>metagenomes</taxon>
        <taxon>ecological metagenomes</taxon>
    </lineage>
</organism>
<protein>
    <recommendedName>
        <fullName evidence="1">Ketosynthase family 3 (KS3) domain-containing protein</fullName>
    </recommendedName>
</protein>
<dbReference type="PROSITE" id="PS52004">
    <property type="entry name" value="KS3_2"/>
    <property type="match status" value="1"/>
</dbReference>
<name>X0XW40_9ZZZZ</name>
<accession>X0XW40</accession>
<dbReference type="EMBL" id="BARS01056985">
    <property type="protein sequence ID" value="GAG47585.1"/>
    <property type="molecule type" value="Genomic_DNA"/>
</dbReference>
<dbReference type="InterPro" id="IPR052568">
    <property type="entry name" value="PKS-FAS_Synthase"/>
</dbReference>
<feature type="non-terminal residue" evidence="2">
    <location>
        <position position="1"/>
    </location>
</feature>
<dbReference type="InterPro" id="IPR016039">
    <property type="entry name" value="Thiolase-like"/>
</dbReference>
<dbReference type="PANTHER" id="PTHR43074:SF1">
    <property type="entry name" value="BETA-KETOACYL SYNTHASE FAMILY PROTEIN-RELATED"/>
    <property type="match status" value="1"/>
</dbReference>
<comment type="caution">
    <text evidence="2">The sequence shown here is derived from an EMBL/GenBank/DDBJ whole genome shotgun (WGS) entry which is preliminary data.</text>
</comment>
<dbReference type="CDD" id="cd00833">
    <property type="entry name" value="PKS"/>
    <property type="match status" value="1"/>
</dbReference>
<evidence type="ECO:0000259" key="1">
    <source>
        <dbReference type="PROSITE" id="PS52004"/>
    </source>
</evidence>
<dbReference type="SUPFAM" id="SSF53901">
    <property type="entry name" value="Thiolase-like"/>
    <property type="match status" value="1"/>
</dbReference>
<proteinExistence type="predicted"/>
<gene>
    <name evidence="2" type="ORF">S01H1_83730</name>
</gene>
<dbReference type="PANTHER" id="PTHR43074">
    <property type="entry name" value="OMEGA-3 POLYUNSATURATED FATTY ACID SYNTHASE PFAB-RELATED"/>
    <property type="match status" value="1"/>
</dbReference>
<dbReference type="GO" id="GO:0016746">
    <property type="term" value="F:acyltransferase activity"/>
    <property type="evidence" value="ECO:0007669"/>
    <property type="project" value="InterPro"/>
</dbReference>
<dbReference type="AlphaFoldDB" id="X0XW40"/>
<evidence type="ECO:0000313" key="2">
    <source>
        <dbReference type="EMBL" id="GAG47585.1"/>
    </source>
</evidence>
<feature type="domain" description="Ketosynthase family 3 (KS3)" evidence="1">
    <location>
        <begin position="1"/>
        <end position="148"/>
    </location>
</feature>
<reference evidence="2" key="1">
    <citation type="journal article" date="2014" name="Front. Microbiol.">
        <title>High frequency of phylogenetically diverse reductive dehalogenase-homologous genes in deep subseafloor sedimentary metagenomes.</title>
        <authorList>
            <person name="Kawai M."/>
            <person name="Futagami T."/>
            <person name="Toyoda A."/>
            <person name="Takaki Y."/>
            <person name="Nishi S."/>
            <person name="Hori S."/>
            <person name="Arai W."/>
            <person name="Tsubouchi T."/>
            <person name="Morono Y."/>
            <person name="Uchiyama I."/>
            <person name="Ito T."/>
            <person name="Fujiyama A."/>
            <person name="Inagaki F."/>
            <person name="Takami H."/>
        </authorList>
    </citation>
    <scope>NUCLEOTIDE SEQUENCE</scope>
    <source>
        <strain evidence="2">Expedition CK06-06</strain>
    </source>
</reference>
<dbReference type="InterPro" id="IPR020841">
    <property type="entry name" value="PKS_Beta-ketoAc_synthase_dom"/>
</dbReference>
<dbReference type="InterPro" id="IPR014031">
    <property type="entry name" value="Ketoacyl_synth_C"/>
</dbReference>
<feature type="non-terminal residue" evidence="2">
    <location>
        <position position="156"/>
    </location>
</feature>
<sequence>PEGQANALRRAYEHTGYGPEQVELVEAHGTGTKAGDAAEFKGLATAFAESGREDPQWCTLGSVKSQIGHAKAAAGAAGLFKAVMALHHKVLPPTIKVERPNPALEIERSPFHLSTQARPWVRDSQHPRRASVSSFGFGGSNFHIAMSEYVPENAGA</sequence>